<dbReference type="Proteomes" id="UP000597617">
    <property type="component" value="Unassembled WGS sequence"/>
</dbReference>
<dbReference type="RefSeq" id="WP_196280407.1">
    <property type="nucleotide sequence ID" value="NZ_JADQDQ010000001.1"/>
</dbReference>
<sequence>MKVYVISLRRATERRAYMQKQLTLLGLEYEIIDAVDYQEMTPADYAECVDQEAVSANPYLTKGVLACALSHAKVSRLMAANNVKMALVLEDDAQLPDSIKESLSLIEQHIGSEEVISLHYYSHFGSPVEISLQNVQKLDNESSLFYPANLHNLGSAMAYVITHAAAAKLSAAIIPVRVAADYWEAHYRKGAFTSFRCLYPIMTDDAEFRSTLNYNSIKTSFTRQMAKNVLGSVASLVRKTKFPFLFQYLEKRNKSRLEARNILRFVDAKPFNSI</sequence>
<evidence type="ECO:0000313" key="2">
    <source>
        <dbReference type="EMBL" id="MBF9236027.1"/>
    </source>
</evidence>
<dbReference type="InterPro" id="IPR002654">
    <property type="entry name" value="Glyco_trans_25"/>
</dbReference>
<protein>
    <submittedName>
        <fullName evidence="2">Glycosyltransferase family 25 protein</fullName>
    </submittedName>
</protein>
<gene>
    <name evidence="2" type="ORF">I2I05_01340</name>
</gene>
<proteinExistence type="predicted"/>
<comment type="caution">
    <text evidence="2">The sequence shown here is derived from an EMBL/GenBank/DDBJ whole genome shotgun (WGS) entry which is preliminary data.</text>
</comment>
<dbReference type="Pfam" id="PF01755">
    <property type="entry name" value="Glyco_transf_25"/>
    <property type="match status" value="1"/>
</dbReference>
<reference evidence="2 3" key="1">
    <citation type="submission" date="2020-11" db="EMBL/GenBank/DDBJ databases">
        <authorList>
            <person name="Kim M.K."/>
        </authorList>
    </citation>
    <scope>NUCLEOTIDE SEQUENCE [LARGE SCALE GENOMIC DNA]</scope>
    <source>
        <strain evidence="2 3">BT683</strain>
    </source>
</reference>
<organism evidence="2 3">
    <name type="scientific">Hymenobacter jeongseonensis</name>
    <dbReference type="NCBI Taxonomy" id="2791027"/>
    <lineage>
        <taxon>Bacteria</taxon>
        <taxon>Pseudomonadati</taxon>
        <taxon>Bacteroidota</taxon>
        <taxon>Cytophagia</taxon>
        <taxon>Cytophagales</taxon>
        <taxon>Hymenobacteraceae</taxon>
        <taxon>Hymenobacter</taxon>
    </lineage>
</organism>
<evidence type="ECO:0000313" key="3">
    <source>
        <dbReference type="Proteomes" id="UP000597617"/>
    </source>
</evidence>
<accession>A0ABS0ICE2</accession>
<keyword evidence="3" id="KW-1185">Reference proteome</keyword>
<dbReference type="CDD" id="cd06532">
    <property type="entry name" value="Glyco_transf_25"/>
    <property type="match status" value="1"/>
</dbReference>
<feature type="domain" description="Glycosyl transferase family 25" evidence="1">
    <location>
        <begin position="2"/>
        <end position="182"/>
    </location>
</feature>
<dbReference type="EMBL" id="JADQDQ010000001">
    <property type="protein sequence ID" value="MBF9236027.1"/>
    <property type="molecule type" value="Genomic_DNA"/>
</dbReference>
<evidence type="ECO:0000259" key="1">
    <source>
        <dbReference type="Pfam" id="PF01755"/>
    </source>
</evidence>
<name>A0ABS0ICE2_9BACT</name>